<sequence length="335" mass="37544">MARVTRASTASSRQTHSAVMKHSIEETPEKPATKRRKTVKKAEASPRKPKTESPETAVLSSTLPSAQISDKKWNKWTKHAAASPFPDFPEPTPEACQRAYNILEEMHGEVVRANFAEEGGPMADLSYPIVMNALVVAALSQATSWANAKRAMASMEDVYGSTFAYDRIQEGGIEKLQAALRPGGMQNRKAKILMALLRDVKARHGGWDLQHLFDASDEEVMKEVVSYWGVGPKSAYCLMSICLKRDRFAVDTHIYRLAGLWGWRPADARVELTQAHLNIRIPHDIKFALHYQMIIHGRECPCCRGGQGGTHGDLRKCEFWKRFKATSVKKEKPQE</sequence>
<dbReference type="GO" id="GO:0000702">
    <property type="term" value="F:oxidized base lesion DNA N-glycosylase activity"/>
    <property type="evidence" value="ECO:0007669"/>
    <property type="project" value="UniProtKB-ARBA"/>
</dbReference>
<dbReference type="PANTHER" id="PTHR47203">
    <property type="match status" value="1"/>
</dbReference>
<feature type="compositionally biased region" description="Basic and acidic residues" evidence="1">
    <location>
        <begin position="40"/>
        <end position="53"/>
    </location>
</feature>
<dbReference type="InterPro" id="IPR011257">
    <property type="entry name" value="DNA_glycosylase"/>
</dbReference>
<dbReference type="EMBL" id="JAGPXD010000006">
    <property type="protein sequence ID" value="KAH7349288.1"/>
    <property type="molecule type" value="Genomic_DNA"/>
</dbReference>
<evidence type="ECO:0000259" key="2">
    <source>
        <dbReference type="SMART" id="SM00478"/>
    </source>
</evidence>
<dbReference type="InterPro" id="IPR003265">
    <property type="entry name" value="HhH-GPD_domain"/>
</dbReference>
<feature type="compositionally biased region" description="Basic and acidic residues" evidence="1">
    <location>
        <begin position="22"/>
        <end position="32"/>
    </location>
</feature>
<dbReference type="SMART" id="SM00478">
    <property type="entry name" value="ENDO3c"/>
    <property type="match status" value="1"/>
</dbReference>
<gene>
    <name evidence="3" type="ORF">B0T11DRAFT_288908</name>
</gene>
<keyword evidence="4" id="KW-1185">Reference proteome</keyword>
<evidence type="ECO:0000256" key="1">
    <source>
        <dbReference type="SAM" id="MobiDB-lite"/>
    </source>
</evidence>
<dbReference type="Gene3D" id="1.10.1670.10">
    <property type="entry name" value="Helix-hairpin-Helix base-excision DNA repair enzymes (C-terminal)"/>
    <property type="match status" value="1"/>
</dbReference>
<accession>A0A8K0T5K7</accession>
<dbReference type="CDD" id="cd00056">
    <property type="entry name" value="ENDO3c"/>
    <property type="match status" value="1"/>
</dbReference>
<dbReference type="SUPFAM" id="SSF48150">
    <property type="entry name" value="DNA-glycosylase"/>
    <property type="match status" value="1"/>
</dbReference>
<organism evidence="3 4">
    <name type="scientific">Plectosphaerella cucumerina</name>
    <dbReference type="NCBI Taxonomy" id="40658"/>
    <lineage>
        <taxon>Eukaryota</taxon>
        <taxon>Fungi</taxon>
        <taxon>Dikarya</taxon>
        <taxon>Ascomycota</taxon>
        <taxon>Pezizomycotina</taxon>
        <taxon>Sordariomycetes</taxon>
        <taxon>Hypocreomycetidae</taxon>
        <taxon>Glomerellales</taxon>
        <taxon>Plectosphaerellaceae</taxon>
        <taxon>Plectosphaerella</taxon>
    </lineage>
</organism>
<dbReference type="Gene3D" id="1.10.340.30">
    <property type="entry name" value="Hypothetical protein, domain 2"/>
    <property type="match status" value="1"/>
</dbReference>
<dbReference type="GO" id="GO:0006285">
    <property type="term" value="P:base-excision repair, AP site formation"/>
    <property type="evidence" value="ECO:0007669"/>
    <property type="project" value="UniProtKB-ARBA"/>
</dbReference>
<dbReference type="PANTHER" id="PTHR47203:SF1">
    <property type="entry name" value="HYPOTHETICAL BASE EXCISION DNA REPAIR PROTEIN (EUROFUNG)"/>
    <property type="match status" value="1"/>
</dbReference>
<feature type="compositionally biased region" description="Polar residues" evidence="1">
    <location>
        <begin position="1"/>
        <end position="17"/>
    </location>
</feature>
<comment type="caution">
    <text evidence="3">The sequence shown here is derived from an EMBL/GenBank/DDBJ whole genome shotgun (WGS) entry which is preliminary data.</text>
</comment>
<protein>
    <submittedName>
        <fullName evidence="3">Base excision DNA repair protein</fullName>
    </submittedName>
</protein>
<dbReference type="OrthoDB" id="5607at2759"/>
<dbReference type="Pfam" id="PF00730">
    <property type="entry name" value="HhH-GPD"/>
    <property type="match status" value="1"/>
</dbReference>
<evidence type="ECO:0000313" key="4">
    <source>
        <dbReference type="Proteomes" id="UP000813385"/>
    </source>
</evidence>
<dbReference type="InterPro" id="IPR023170">
    <property type="entry name" value="HhH_base_excis_C"/>
</dbReference>
<feature type="region of interest" description="Disordered" evidence="1">
    <location>
        <begin position="1"/>
        <end position="62"/>
    </location>
</feature>
<dbReference type="Proteomes" id="UP000813385">
    <property type="component" value="Unassembled WGS sequence"/>
</dbReference>
<name>A0A8K0T5K7_9PEZI</name>
<feature type="domain" description="HhH-GPD" evidence="2">
    <location>
        <begin position="139"/>
        <end position="299"/>
    </location>
</feature>
<reference evidence="3" key="1">
    <citation type="journal article" date="2021" name="Nat. Commun.">
        <title>Genetic determinants of endophytism in the Arabidopsis root mycobiome.</title>
        <authorList>
            <person name="Mesny F."/>
            <person name="Miyauchi S."/>
            <person name="Thiergart T."/>
            <person name="Pickel B."/>
            <person name="Atanasova L."/>
            <person name="Karlsson M."/>
            <person name="Huettel B."/>
            <person name="Barry K.W."/>
            <person name="Haridas S."/>
            <person name="Chen C."/>
            <person name="Bauer D."/>
            <person name="Andreopoulos W."/>
            <person name="Pangilinan J."/>
            <person name="LaButti K."/>
            <person name="Riley R."/>
            <person name="Lipzen A."/>
            <person name="Clum A."/>
            <person name="Drula E."/>
            <person name="Henrissat B."/>
            <person name="Kohler A."/>
            <person name="Grigoriev I.V."/>
            <person name="Martin F.M."/>
            <person name="Hacquard S."/>
        </authorList>
    </citation>
    <scope>NUCLEOTIDE SEQUENCE</scope>
    <source>
        <strain evidence="3">MPI-CAGE-AT-0016</strain>
    </source>
</reference>
<evidence type="ECO:0000313" key="3">
    <source>
        <dbReference type="EMBL" id="KAH7349288.1"/>
    </source>
</evidence>
<dbReference type="AlphaFoldDB" id="A0A8K0T5K7"/>
<proteinExistence type="predicted"/>